<keyword evidence="5 14" id="KW-0732">Signal</keyword>
<keyword evidence="8 13" id="KW-0326">Glycosidase</keyword>
<dbReference type="InterPro" id="IPR013783">
    <property type="entry name" value="Ig-like_fold"/>
</dbReference>
<feature type="domain" description="Fibronectin type III-like" evidence="15">
    <location>
        <begin position="691"/>
        <end position="760"/>
    </location>
</feature>
<evidence type="ECO:0000256" key="5">
    <source>
        <dbReference type="ARBA" id="ARBA00022729"/>
    </source>
</evidence>
<dbReference type="GO" id="GO:0008422">
    <property type="term" value="F:beta-glucosidase activity"/>
    <property type="evidence" value="ECO:0007669"/>
    <property type="project" value="UniProtKB-EC"/>
</dbReference>
<dbReference type="InterPro" id="IPR002772">
    <property type="entry name" value="Glyco_hydro_3_C"/>
</dbReference>
<dbReference type="Pfam" id="PF01915">
    <property type="entry name" value="Glyco_hydro_3_C"/>
    <property type="match status" value="1"/>
</dbReference>
<evidence type="ECO:0000256" key="1">
    <source>
        <dbReference type="ARBA" id="ARBA00000448"/>
    </source>
</evidence>
<dbReference type="SUPFAM" id="SSF52279">
    <property type="entry name" value="Beta-D-glucan exohydrolase, C-terminal domain"/>
    <property type="match status" value="1"/>
</dbReference>
<dbReference type="GO" id="GO:0042597">
    <property type="term" value="C:periplasmic space"/>
    <property type="evidence" value="ECO:0007669"/>
    <property type="project" value="UniProtKB-SubCell"/>
</dbReference>
<dbReference type="NCBIfam" id="NF011678">
    <property type="entry name" value="PRK15098.1"/>
    <property type="match status" value="1"/>
</dbReference>
<dbReference type="RefSeq" id="WP_186554684.1">
    <property type="nucleotide sequence ID" value="NZ_JABWRE020000001.1"/>
</dbReference>
<dbReference type="Pfam" id="PF00933">
    <property type="entry name" value="Glyco_hydro_3"/>
    <property type="match status" value="1"/>
</dbReference>
<evidence type="ECO:0000256" key="10">
    <source>
        <dbReference type="ARBA" id="ARBA00032194"/>
    </source>
</evidence>
<dbReference type="Gene3D" id="3.40.50.1700">
    <property type="entry name" value="Glycoside hydrolase family 3 C-terminal domain"/>
    <property type="match status" value="1"/>
</dbReference>
<dbReference type="InterPro" id="IPR051915">
    <property type="entry name" value="Cellulose_Degrad_GH3"/>
</dbReference>
<keyword evidence="6" id="KW-0574">Periplasm</keyword>
<dbReference type="EMBL" id="JABWRE020000001">
    <property type="protein sequence ID" value="MBV4537450.1"/>
    <property type="molecule type" value="Genomic_DNA"/>
</dbReference>
<dbReference type="InterPro" id="IPR026891">
    <property type="entry name" value="Fn3-like"/>
</dbReference>
<dbReference type="SUPFAM" id="SSF51445">
    <property type="entry name" value="(Trans)glycosidases"/>
    <property type="match status" value="1"/>
</dbReference>
<dbReference type="GO" id="GO:0009251">
    <property type="term" value="P:glucan catabolic process"/>
    <property type="evidence" value="ECO:0007669"/>
    <property type="project" value="TreeGrafter"/>
</dbReference>
<dbReference type="Gene3D" id="2.60.40.10">
    <property type="entry name" value="Immunoglobulins"/>
    <property type="match status" value="1"/>
</dbReference>
<dbReference type="AlphaFoldDB" id="A0A923FZ20"/>
<dbReference type="EMBL" id="JABWRE010000006">
    <property type="protein sequence ID" value="MBC3441134.1"/>
    <property type="molecule type" value="Genomic_DNA"/>
</dbReference>
<accession>A0A923FZ20</accession>
<dbReference type="Proteomes" id="UP000599879">
    <property type="component" value="Unassembled WGS sequence"/>
</dbReference>
<keyword evidence="7 13" id="KW-0378">Hydrolase</keyword>
<dbReference type="Gene3D" id="3.20.20.300">
    <property type="entry name" value="Glycoside hydrolase, family 3, N-terminal domain"/>
    <property type="match status" value="1"/>
</dbReference>
<evidence type="ECO:0000256" key="11">
    <source>
        <dbReference type="ARBA" id="ARBA00032594"/>
    </source>
</evidence>
<dbReference type="FunFam" id="3.40.50.1700:FF:000004">
    <property type="entry name" value="Periplasmic beta-glucosidase"/>
    <property type="match status" value="1"/>
</dbReference>
<evidence type="ECO:0000256" key="4">
    <source>
        <dbReference type="ARBA" id="ARBA00012744"/>
    </source>
</evidence>
<comment type="caution">
    <text evidence="16">The sequence shown here is derived from an EMBL/GenBank/DDBJ whole genome shotgun (WGS) entry which is preliminary data.</text>
</comment>
<evidence type="ECO:0000256" key="2">
    <source>
        <dbReference type="ARBA" id="ARBA00004418"/>
    </source>
</evidence>
<evidence type="ECO:0000256" key="6">
    <source>
        <dbReference type="ARBA" id="ARBA00022764"/>
    </source>
</evidence>
<dbReference type="FunFam" id="2.60.40.10:FF:000495">
    <property type="entry name" value="Periplasmic beta-glucosidase"/>
    <property type="match status" value="1"/>
</dbReference>
<dbReference type="SMART" id="SM01217">
    <property type="entry name" value="Fn3_like"/>
    <property type="match status" value="1"/>
</dbReference>
<evidence type="ECO:0000256" key="12">
    <source>
        <dbReference type="ARBA" id="ARBA00067498"/>
    </source>
</evidence>
<dbReference type="PRINTS" id="PR00133">
    <property type="entry name" value="GLHYDRLASE3"/>
</dbReference>
<dbReference type="PROSITE" id="PS00775">
    <property type="entry name" value="GLYCOSYL_HYDROL_F3"/>
    <property type="match status" value="1"/>
</dbReference>
<feature type="chain" id="PRO_5036660238" description="Periplasmic beta-glucosidase" evidence="14">
    <location>
        <begin position="35"/>
        <end position="775"/>
    </location>
</feature>
<evidence type="ECO:0000313" key="16">
    <source>
        <dbReference type="EMBL" id="MBC3441134.1"/>
    </source>
</evidence>
<dbReference type="InterPro" id="IPR017853">
    <property type="entry name" value="GH"/>
</dbReference>
<protein>
    <recommendedName>
        <fullName evidence="12">Periplasmic beta-glucosidase</fullName>
        <ecNumber evidence="4">3.2.1.21</ecNumber>
    </recommendedName>
    <alternativeName>
        <fullName evidence="11">Beta-D-glucoside glucohydrolase</fullName>
    </alternativeName>
    <alternativeName>
        <fullName evidence="9">Cellobiase</fullName>
    </alternativeName>
    <alternativeName>
        <fullName evidence="10">Gentiobiase</fullName>
    </alternativeName>
</protein>
<evidence type="ECO:0000259" key="15">
    <source>
        <dbReference type="SMART" id="SM01217"/>
    </source>
</evidence>
<dbReference type="Pfam" id="PF14310">
    <property type="entry name" value="Fn3-like"/>
    <property type="match status" value="1"/>
</dbReference>
<dbReference type="InterPro" id="IPR036962">
    <property type="entry name" value="Glyco_hydro_3_N_sf"/>
</dbReference>
<gene>
    <name evidence="16" type="primary">bglX</name>
    <name evidence="17" type="ORF">HU737_015880</name>
    <name evidence="16" type="ORF">HU737_10600</name>
</gene>
<evidence type="ECO:0000256" key="9">
    <source>
        <dbReference type="ARBA" id="ARBA00031448"/>
    </source>
</evidence>
<evidence type="ECO:0000313" key="17">
    <source>
        <dbReference type="EMBL" id="MBV4537450.1"/>
    </source>
</evidence>
<comment type="similarity">
    <text evidence="3 13">Belongs to the glycosyl hydrolase 3 family.</text>
</comment>
<reference evidence="17" key="3">
    <citation type="submission" date="2021-06" db="EMBL/GenBank/DDBJ databases">
        <title>Updating the genus Pseudomonas: Description of 43 new species and partition of the Pseudomonas putida group.</title>
        <authorList>
            <person name="Girard L."/>
            <person name="Lood C."/>
            <person name="Vandamme P."/>
            <person name="Rokni-Zadeh H."/>
            <person name="Van Noort V."/>
            <person name="Hofte M."/>
            <person name="Lavigne R."/>
            <person name="De Mot R."/>
        </authorList>
    </citation>
    <scope>NUCLEOTIDE SEQUENCE</scope>
    <source>
        <strain evidence="17">SWRI10</strain>
    </source>
</reference>
<dbReference type="InterPro" id="IPR001764">
    <property type="entry name" value="Glyco_hydro_3_N"/>
</dbReference>
<dbReference type="FunFam" id="3.20.20.300:FF:000005">
    <property type="entry name" value="Periplasmic beta-glucosidase"/>
    <property type="match status" value="1"/>
</dbReference>
<reference evidence="16" key="2">
    <citation type="submission" date="2020-07" db="EMBL/GenBank/DDBJ databases">
        <authorList>
            <person name="Lood C."/>
            <person name="Girard L."/>
        </authorList>
    </citation>
    <scope>NUCLEOTIDE SEQUENCE</scope>
    <source>
        <strain evidence="16">SWRI10</strain>
    </source>
</reference>
<dbReference type="EC" id="3.2.1.21" evidence="4"/>
<dbReference type="PANTHER" id="PTHR30620:SF16">
    <property type="entry name" value="LYSOSOMAL BETA GLUCOSIDASE"/>
    <property type="match status" value="1"/>
</dbReference>
<reference evidence="16" key="1">
    <citation type="journal article" date="2020" name="Microorganisms">
        <title>Reliable Identification of Environmental Pseudomonas Isolates Using the rpoD Gene.</title>
        <authorList>
            <consortium name="The Broad Institute Genome Sequencing Platform"/>
            <person name="Girard L."/>
            <person name="Lood C."/>
            <person name="Rokni-Zadeh H."/>
            <person name="van Noort V."/>
            <person name="Lavigne R."/>
            <person name="De Mot R."/>
        </authorList>
    </citation>
    <scope>NUCLEOTIDE SEQUENCE</scope>
    <source>
        <strain evidence="16">SWRI10</strain>
    </source>
</reference>
<evidence type="ECO:0000256" key="14">
    <source>
        <dbReference type="SAM" id="SignalP"/>
    </source>
</evidence>
<comment type="subcellular location">
    <subcellularLocation>
        <location evidence="2">Periplasm</location>
    </subcellularLocation>
</comment>
<evidence type="ECO:0000256" key="13">
    <source>
        <dbReference type="RuleBase" id="RU361161"/>
    </source>
</evidence>
<dbReference type="PANTHER" id="PTHR30620">
    <property type="entry name" value="PERIPLASMIC BETA-GLUCOSIDASE-RELATED"/>
    <property type="match status" value="1"/>
</dbReference>
<evidence type="ECO:0000256" key="3">
    <source>
        <dbReference type="ARBA" id="ARBA00005336"/>
    </source>
</evidence>
<evidence type="ECO:0000256" key="8">
    <source>
        <dbReference type="ARBA" id="ARBA00023295"/>
    </source>
</evidence>
<evidence type="ECO:0000256" key="7">
    <source>
        <dbReference type="ARBA" id="ARBA00022801"/>
    </source>
</evidence>
<dbReference type="InterPro" id="IPR036881">
    <property type="entry name" value="Glyco_hydro_3_C_sf"/>
</dbReference>
<dbReference type="InterPro" id="IPR019800">
    <property type="entry name" value="Glyco_hydro_3_AS"/>
</dbReference>
<feature type="signal peptide" evidence="14">
    <location>
        <begin position="1"/>
        <end position="34"/>
    </location>
</feature>
<organism evidence="16">
    <name type="scientific">Pseudomonas urmiensis</name>
    <dbReference type="NCBI Taxonomy" id="2745493"/>
    <lineage>
        <taxon>Bacteria</taxon>
        <taxon>Pseudomonadati</taxon>
        <taxon>Pseudomonadota</taxon>
        <taxon>Gammaproteobacteria</taxon>
        <taxon>Pseudomonadales</taxon>
        <taxon>Pseudomonadaceae</taxon>
        <taxon>Pseudomonas</taxon>
    </lineage>
</organism>
<comment type="catalytic activity">
    <reaction evidence="1">
        <text>Hydrolysis of terminal, non-reducing beta-D-glucosyl residues with release of beta-D-glucose.</text>
        <dbReference type="EC" id="3.2.1.21"/>
    </reaction>
</comment>
<proteinExistence type="inferred from homology"/>
<sequence>MEGLLATIYAAFARYLAWGLALCLALASSPPSEAATALANAKSTFIESLLARMTVEEKAGQLLMRFAEAEPPPQIVLDAVAAGNVGSVFAHPAATPAQLRTLQQHAVKHSRLGIPLFFAGDVVHGRRTIFPIGLGLASSWDLDAISVSARVAAREATGDGLDMTFAPMVDISRDPRWGRISEGFGEDTYLVSRIAATVVRGFQGELGARDSLMACVKHFAAYGAVEGGRDYNSTDVSPLRLYQDYLPPYLAAINAGAGAIMTALTSLNGVPATANGWLLRSVLRQQWQFSGLVISDHSAIEELIVHGVAQDGAQAAQRALVAGTDVSMNDRYYLQTLPGLIEQGQIEVELLDDAVRRVLAVKYDMGLFESPFRRLSGSHGAAFSNAGLALYRAEARHVARRTLVLLKNERATLPLKRQGTIALIGPLADNSRDILGSWPANGQPSQAVSLYQGLRTALGDHAQLLYALGANIHDNPPAFDLLADNQVVLDPRPPSALLAEALAIARQADVVIAALGEPRGMSHEGASKTTLDLPQQQRELLRALKMTGKPLVLVLMNGRPLSIVEESQWADAVLETWFSGSEGGNAIADVLLGDYNPSGKLPISFPRTVGQLPVHYNTLNTGRPFIKERPSKYKSRYFDLDPTPLYPFGYGLSYTTFSLSSLRLSTHQLPPGQSLQASITVKNQGSRSGETVVQLYLRDRVASVSRPIKELKGFRKVLLAPGESRRITFTVDQTALGFYNQDLQWIIEPGKFDVMIGLDSQHLEHARFELLEASR</sequence>
<name>A0A923FZ20_9PSED</name>